<keyword evidence="3 5" id="KW-1133">Transmembrane helix</keyword>
<sequence>MEEVEIILNKGRTGAGGTPHTSKSISVAAAIKNNKLLAFILFIAAALIASSLVANMGVVGGVICIAAVIGLPFVYTIVVYPNFGIIFLLVLAYFLMFILRYLHNVPLGTAVDSLEVLFILGFFIKMKKEKNWEMVKGPTSILILAWIFYNLLQVFNPSAESILAWVYTVRSVGLLMLLYFIFVYNVRTISFIKLILKVWILLSIVAALYALKQEFIGFSAVEEEYLYSDPIVSALLFIDGAWRKFSIFSDPVTFSYNMAASSLLCIALITGPLRLWKKLVLGFLAALFLYVMVFSGTRGAYVLIPATLLLFAILKCTKTMMATMMVVGAFFVILIFIPTGNVTLYRFQSAFRPSNDASYNLRKANQKKIRPYILSHPMGGGLGSTGVWGVKFAPTSYLASFPPDSGYVRVAVEMGWIGLFLFCLLMFTILKTGVNNFYSIQDAELKSYCLAMTMIVFAWNIGNFPQEAFVQFPTNVYFYLVAALITVTYRIDKEKQAATKQVELQQNTEIGIRAF</sequence>
<feature type="transmembrane region" description="Helical" evidence="5">
    <location>
        <begin position="287"/>
        <end position="314"/>
    </location>
</feature>
<feature type="transmembrane region" description="Helical" evidence="5">
    <location>
        <begin position="372"/>
        <end position="394"/>
    </location>
</feature>
<dbReference type="Proteomes" id="UP000321513">
    <property type="component" value="Unassembled WGS sequence"/>
</dbReference>
<dbReference type="PANTHER" id="PTHR37422">
    <property type="entry name" value="TEICHURONIC ACID BIOSYNTHESIS PROTEIN TUAE"/>
    <property type="match status" value="1"/>
</dbReference>
<evidence type="ECO:0000313" key="8">
    <source>
        <dbReference type="Proteomes" id="UP000321513"/>
    </source>
</evidence>
<comment type="caution">
    <text evidence="7">The sequence shown here is derived from an EMBL/GenBank/DDBJ whole genome shotgun (WGS) entry which is preliminary data.</text>
</comment>
<dbReference type="RefSeq" id="WP_147204899.1">
    <property type="nucleotide sequence ID" value="NZ_BJYT01000013.1"/>
</dbReference>
<dbReference type="PANTHER" id="PTHR37422:SF17">
    <property type="entry name" value="O-ANTIGEN LIGASE"/>
    <property type="match status" value="1"/>
</dbReference>
<dbReference type="GO" id="GO:0016020">
    <property type="term" value="C:membrane"/>
    <property type="evidence" value="ECO:0007669"/>
    <property type="project" value="UniProtKB-SubCell"/>
</dbReference>
<dbReference type="AlphaFoldDB" id="A0A512BFN7"/>
<proteinExistence type="predicted"/>
<keyword evidence="4 5" id="KW-0472">Membrane</keyword>
<keyword evidence="2 5" id="KW-0812">Transmembrane</keyword>
<accession>A0A512BFN7</accession>
<feature type="transmembrane region" description="Helical" evidence="5">
    <location>
        <begin position="445"/>
        <end position="462"/>
    </location>
</feature>
<dbReference type="OrthoDB" id="783093at2"/>
<feature type="transmembrane region" description="Helical" evidence="5">
    <location>
        <begin position="162"/>
        <end position="182"/>
    </location>
</feature>
<reference evidence="7 8" key="1">
    <citation type="submission" date="2019-07" db="EMBL/GenBank/DDBJ databases">
        <title>Whole genome shotgun sequence of Segetibacter aerophilus NBRC 106135.</title>
        <authorList>
            <person name="Hosoyama A."/>
            <person name="Uohara A."/>
            <person name="Ohji S."/>
            <person name="Ichikawa N."/>
        </authorList>
    </citation>
    <scope>NUCLEOTIDE SEQUENCE [LARGE SCALE GENOMIC DNA]</scope>
    <source>
        <strain evidence="7 8">NBRC 106135</strain>
    </source>
</reference>
<evidence type="ECO:0000259" key="6">
    <source>
        <dbReference type="Pfam" id="PF04932"/>
    </source>
</evidence>
<comment type="subcellular location">
    <subcellularLocation>
        <location evidence="1">Membrane</location>
        <topology evidence="1">Multi-pass membrane protein</topology>
    </subcellularLocation>
</comment>
<dbReference type="Pfam" id="PF04932">
    <property type="entry name" value="Wzy_C"/>
    <property type="match status" value="1"/>
</dbReference>
<keyword evidence="8" id="KW-1185">Reference proteome</keyword>
<evidence type="ECO:0000256" key="3">
    <source>
        <dbReference type="ARBA" id="ARBA00022989"/>
    </source>
</evidence>
<evidence type="ECO:0000256" key="1">
    <source>
        <dbReference type="ARBA" id="ARBA00004141"/>
    </source>
</evidence>
<evidence type="ECO:0000256" key="5">
    <source>
        <dbReference type="SAM" id="Phobius"/>
    </source>
</evidence>
<feature type="domain" description="O-antigen ligase-related" evidence="6">
    <location>
        <begin position="284"/>
        <end position="423"/>
    </location>
</feature>
<feature type="transmembrane region" description="Helical" evidence="5">
    <location>
        <begin position="194"/>
        <end position="211"/>
    </location>
</feature>
<evidence type="ECO:0000313" key="7">
    <source>
        <dbReference type="EMBL" id="GEO10781.1"/>
    </source>
</evidence>
<protein>
    <recommendedName>
        <fullName evidence="6">O-antigen ligase-related domain-containing protein</fullName>
    </recommendedName>
</protein>
<name>A0A512BFN7_9BACT</name>
<dbReference type="InterPro" id="IPR051533">
    <property type="entry name" value="WaaL-like"/>
</dbReference>
<evidence type="ECO:0000256" key="2">
    <source>
        <dbReference type="ARBA" id="ARBA00022692"/>
    </source>
</evidence>
<evidence type="ECO:0000256" key="4">
    <source>
        <dbReference type="ARBA" id="ARBA00023136"/>
    </source>
</evidence>
<feature type="transmembrane region" description="Helical" evidence="5">
    <location>
        <begin position="320"/>
        <end position="344"/>
    </location>
</feature>
<feature type="transmembrane region" description="Helical" evidence="5">
    <location>
        <begin position="254"/>
        <end position="275"/>
    </location>
</feature>
<feature type="transmembrane region" description="Helical" evidence="5">
    <location>
        <begin position="414"/>
        <end position="433"/>
    </location>
</feature>
<organism evidence="7 8">
    <name type="scientific">Segetibacter aerophilus</name>
    <dbReference type="NCBI Taxonomy" id="670293"/>
    <lineage>
        <taxon>Bacteria</taxon>
        <taxon>Pseudomonadati</taxon>
        <taxon>Bacteroidota</taxon>
        <taxon>Chitinophagia</taxon>
        <taxon>Chitinophagales</taxon>
        <taxon>Chitinophagaceae</taxon>
        <taxon>Segetibacter</taxon>
    </lineage>
</organism>
<feature type="transmembrane region" description="Helical" evidence="5">
    <location>
        <begin position="109"/>
        <end position="126"/>
    </location>
</feature>
<dbReference type="InterPro" id="IPR007016">
    <property type="entry name" value="O-antigen_ligase-rel_domated"/>
</dbReference>
<gene>
    <name evidence="7" type="ORF">SAE01_32770</name>
</gene>
<feature type="transmembrane region" description="Helical" evidence="5">
    <location>
        <begin position="36"/>
        <end position="53"/>
    </location>
</feature>
<dbReference type="EMBL" id="BJYT01000013">
    <property type="protein sequence ID" value="GEO10781.1"/>
    <property type="molecule type" value="Genomic_DNA"/>
</dbReference>
<feature type="transmembrane region" description="Helical" evidence="5">
    <location>
        <begin position="474"/>
        <end position="491"/>
    </location>
</feature>